<name>A0A918XTJ4_9PROT</name>
<dbReference type="InterPro" id="IPR045337">
    <property type="entry name" value="MmgE_PrpD_C"/>
</dbReference>
<protein>
    <submittedName>
        <fullName evidence="4">2-methylcitrate dehydratase</fullName>
    </submittedName>
</protein>
<evidence type="ECO:0000256" key="1">
    <source>
        <dbReference type="ARBA" id="ARBA00006174"/>
    </source>
</evidence>
<proteinExistence type="inferred from homology"/>
<dbReference type="RefSeq" id="WP_189991661.1">
    <property type="nucleotide sequence ID" value="NZ_BMZS01000008.1"/>
</dbReference>
<dbReference type="SUPFAM" id="SSF103378">
    <property type="entry name" value="2-methylcitrate dehydratase PrpD"/>
    <property type="match status" value="1"/>
</dbReference>
<comment type="caution">
    <text evidence="4">The sequence shown here is derived from an EMBL/GenBank/DDBJ whole genome shotgun (WGS) entry which is preliminary data.</text>
</comment>
<dbReference type="Proteomes" id="UP000630353">
    <property type="component" value="Unassembled WGS sequence"/>
</dbReference>
<reference evidence="4" key="1">
    <citation type="journal article" date="2014" name="Int. J. Syst. Evol. Microbiol.">
        <title>Complete genome sequence of Corynebacterium casei LMG S-19264T (=DSM 44701T), isolated from a smear-ripened cheese.</title>
        <authorList>
            <consortium name="US DOE Joint Genome Institute (JGI-PGF)"/>
            <person name="Walter F."/>
            <person name="Albersmeier A."/>
            <person name="Kalinowski J."/>
            <person name="Ruckert C."/>
        </authorList>
    </citation>
    <scope>NUCLEOTIDE SEQUENCE</scope>
    <source>
        <strain evidence="4">KCTC 42651</strain>
    </source>
</reference>
<dbReference type="InterPro" id="IPR045336">
    <property type="entry name" value="MmgE_PrpD_N"/>
</dbReference>
<evidence type="ECO:0000313" key="4">
    <source>
        <dbReference type="EMBL" id="GHD54965.1"/>
    </source>
</evidence>
<dbReference type="Gene3D" id="3.30.1330.120">
    <property type="entry name" value="2-methylcitrate dehydratase PrpD"/>
    <property type="match status" value="1"/>
</dbReference>
<dbReference type="AlphaFoldDB" id="A0A918XTJ4"/>
<evidence type="ECO:0000259" key="3">
    <source>
        <dbReference type="Pfam" id="PF19305"/>
    </source>
</evidence>
<dbReference type="InterPro" id="IPR042183">
    <property type="entry name" value="MmgE/PrpD_sf_1"/>
</dbReference>
<dbReference type="PANTHER" id="PTHR16943">
    <property type="entry name" value="2-METHYLCITRATE DEHYDRATASE-RELATED"/>
    <property type="match status" value="1"/>
</dbReference>
<reference evidence="4" key="2">
    <citation type="submission" date="2020-09" db="EMBL/GenBank/DDBJ databases">
        <authorList>
            <person name="Sun Q."/>
            <person name="Kim S."/>
        </authorList>
    </citation>
    <scope>NUCLEOTIDE SEQUENCE</scope>
    <source>
        <strain evidence="4">KCTC 42651</strain>
    </source>
</reference>
<sequence length="458" mass="47051">MATVLERFGAFSAGLPAAGLDDRVRHHARRAVIDWFAATLPGGVLPPATLVAKALADQVGQGGATLLPAGTPAGGQAAALINGTAAHTVEFDDIYRDGLYHPGAPTIAAALAAAELAGADGETLLAGVVAGYEVSNRIAVAVNPRHYDFWHTTATVGCFGAAAAAAVVFGLDDRQTSHALATVTTMAAGLQQAFLADAMSKPLHSGRAAEAGLLAARLAAEGVTGALDALEGPRGFAVAMSRDTVIDWDAVTADLGADWTITRMTFKNHAACGHVHAAVDAVRALADEHGLGEADVERIEVGSYAKSKEICGNPTPATVFEAKFSLPYCVGAALVLGSVRRAAFEDAAMADPAVRSVAARVVHTVDPDCQAAFPKARSARVAVVTRDGRRLERFAPTRKGDPDNPLTDADLADKFRELAEPVLGPARAAELLASLQGLGGTRPVRDLMAGAALAEAAE</sequence>
<comment type="similarity">
    <text evidence="1">Belongs to the PrpD family.</text>
</comment>
<organism evidence="4 5">
    <name type="scientific">Thalassobaculum fulvum</name>
    <dbReference type="NCBI Taxonomy" id="1633335"/>
    <lineage>
        <taxon>Bacteria</taxon>
        <taxon>Pseudomonadati</taxon>
        <taxon>Pseudomonadota</taxon>
        <taxon>Alphaproteobacteria</taxon>
        <taxon>Rhodospirillales</taxon>
        <taxon>Thalassobaculaceae</taxon>
        <taxon>Thalassobaculum</taxon>
    </lineage>
</organism>
<dbReference type="InterPro" id="IPR005656">
    <property type="entry name" value="MmgE_PrpD"/>
</dbReference>
<dbReference type="GO" id="GO:0016829">
    <property type="term" value="F:lyase activity"/>
    <property type="evidence" value="ECO:0007669"/>
    <property type="project" value="InterPro"/>
</dbReference>
<dbReference type="Pfam" id="PF03972">
    <property type="entry name" value="MmgE_PrpD_N"/>
    <property type="match status" value="1"/>
</dbReference>
<dbReference type="Gene3D" id="1.10.4100.10">
    <property type="entry name" value="2-methylcitrate dehydratase PrpD"/>
    <property type="match status" value="1"/>
</dbReference>
<gene>
    <name evidence="4" type="primary">prpD</name>
    <name evidence="4" type="ORF">GCM10017083_33250</name>
</gene>
<keyword evidence="5" id="KW-1185">Reference proteome</keyword>
<feature type="domain" description="MmgE/PrpD N-terminal" evidence="2">
    <location>
        <begin position="7"/>
        <end position="245"/>
    </location>
</feature>
<dbReference type="Pfam" id="PF19305">
    <property type="entry name" value="MmgE_PrpD_C"/>
    <property type="match status" value="1"/>
</dbReference>
<feature type="domain" description="MmgE/PrpD C-terminal" evidence="3">
    <location>
        <begin position="269"/>
        <end position="430"/>
    </location>
</feature>
<dbReference type="PANTHER" id="PTHR16943:SF8">
    <property type="entry name" value="2-METHYLCITRATE DEHYDRATASE"/>
    <property type="match status" value="1"/>
</dbReference>
<accession>A0A918XTJ4</accession>
<dbReference type="InterPro" id="IPR042188">
    <property type="entry name" value="MmgE/PrpD_sf_2"/>
</dbReference>
<evidence type="ECO:0000259" key="2">
    <source>
        <dbReference type="Pfam" id="PF03972"/>
    </source>
</evidence>
<dbReference type="EMBL" id="BMZS01000008">
    <property type="protein sequence ID" value="GHD54965.1"/>
    <property type="molecule type" value="Genomic_DNA"/>
</dbReference>
<dbReference type="InterPro" id="IPR036148">
    <property type="entry name" value="MmgE/PrpD_sf"/>
</dbReference>
<evidence type="ECO:0000313" key="5">
    <source>
        <dbReference type="Proteomes" id="UP000630353"/>
    </source>
</evidence>